<dbReference type="InterPro" id="IPR003010">
    <property type="entry name" value="C-N_Hydrolase"/>
</dbReference>
<protein>
    <recommendedName>
        <fullName evidence="1">CN hydrolase domain-containing protein</fullName>
    </recommendedName>
</protein>
<dbReference type="OMA" id="VKILCWD"/>
<accession>J7R118</accession>
<dbReference type="Gene3D" id="3.60.110.10">
    <property type="entry name" value="Carbon-nitrogen hydrolase"/>
    <property type="match status" value="1"/>
</dbReference>
<dbReference type="EMBL" id="HE978315">
    <property type="protein sequence ID" value="CCK68470.1"/>
    <property type="molecule type" value="Genomic_DNA"/>
</dbReference>
<dbReference type="AlphaFoldDB" id="J7R118"/>
<organism evidence="2 3">
    <name type="scientific">Huiozyma naganishii (strain ATCC MYA-139 / BCRC 22969 / CBS 8797 / KCTC 17520 / NBRC 10181 / NCYC 3082 / Yp74L-3)</name>
    <name type="common">Yeast</name>
    <name type="synonym">Kazachstania naganishii</name>
    <dbReference type="NCBI Taxonomy" id="1071383"/>
    <lineage>
        <taxon>Eukaryota</taxon>
        <taxon>Fungi</taxon>
        <taxon>Dikarya</taxon>
        <taxon>Ascomycota</taxon>
        <taxon>Saccharomycotina</taxon>
        <taxon>Saccharomycetes</taxon>
        <taxon>Saccharomycetales</taxon>
        <taxon>Saccharomycetaceae</taxon>
        <taxon>Huiozyma</taxon>
    </lineage>
</organism>
<dbReference type="GO" id="GO:0030163">
    <property type="term" value="P:protein catabolic process"/>
    <property type="evidence" value="ECO:0007669"/>
    <property type="project" value="EnsemblFungi"/>
</dbReference>
<evidence type="ECO:0000313" key="3">
    <source>
        <dbReference type="Proteomes" id="UP000006310"/>
    </source>
</evidence>
<sequence length="426" mass="48469">MSIRLLVKLRVALVQLNPQVGRLEQNIARTWSLLRKFQEKLQPAQTGEKMTTPTPDLMVFPEFALTGYSFHSKEHISSFVHKTKESPSFHFAQQVSKMFSCYTVIGYPERHEKEGKVLLYNSALVVSPKGELVFNYRKSFLYDTEYEWDCEENPNGFETFSLTFPGKGQTPTGDKIDVTLKTSIGICMDLSPYKFEAPFNLFEFASFNLENRSELMICPMAWLHSSSITKMDKYTEEEKLEKMAALEDNLKRQSLPIFGSQNDFQLDLDNSNTPRTMSRDGPDVDPTYGKLEEPDMTNVNYWILRFLPFIDLNIREEWYKQGIIKKLLSREQSDLLGSTYMGASARAAWEFANCNAILLLTNRCGVEDGTTVYAGSSGVYKFNGSMDPNESNIDSMNGSVALLGNLGKGKEGIILRDLEFDVTREL</sequence>
<dbReference type="CDD" id="cd07566">
    <property type="entry name" value="ScNTA1_like"/>
    <property type="match status" value="1"/>
</dbReference>
<dbReference type="GO" id="GO:0008418">
    <property type="term" value="F:protein-N-terminal asparagine amidohydrolase activity"/>
    <property type="evidence" value="ECO:0007669"/>
    <property type="project" value="EnsemblFungi"/>
</dbReference>
<name>J7R118_HUIN7</name>
<dbReference type="GeneID" id="34524120"/>
<dbReference type="PANTHER" id="PTHR11750">
    <property type="entry name" value="PROTEIN N-TERMINAL AMIDASE"/>
    <property type="match status" value="1"/>
</dbReference>
<dbReference type="Pfam" id="PF00795">
    <property type="entry name" value="CN_hydrolase"/>
    <property type="match status" value="1"/>
</dbReference>
<dbReference type="RefSeq" id="XP_022462716.1">
    <property type="nucleotide sequence ID" value="XM_022611292.1"/>
</dbReference>
<dbReference type="InterPro" id="IPR036526">
    <property type="entry name" value="C-N_Hydrolase_sf"/>
</dbReference>
<evidence type="ECO:0000313" key="2">
    <source>
        <dbReference type="EMBL" id="CCK68470.1"/>
    </source>
</evidence>
<gene>
    <name evidence="2" type="primary">KNAG0B00210</name>
    <name evidence="2" type="ordered locus">KNAG_0B00210</name>
</gene>
<dbReference type="OrthoDB" id="201515at2759"/>
<dbReference type="STRING" id="1071383.J7R118"/>
<proteinExistence type="predicted"/>
<dbReference type="SUPFAM" id="SSF56317">
    <property type="entry name" value="Carbon-nitrogen hydrolase"/>
    <property type="match status" value="1"/>
</dbReference>
<dbReference type="GO" id="GO:0070773">
    <property type="term" value="F:protein-N-terminal glutamine amidohydrolase activity"/>
    <property type="evidence" value="ECO:0007669"/>
    <property type="project" value="EnsemblFungi"/>
</dbReference>
<dbReference type="PROSITE" id="PS50263">
    <property type="entry name" value="CN_HYDROLASE"/>
    <property type="match status" value="1"/>
</dbReference>
<dbReference type="Proteomes" id="UP000006310">
    <property type="component" value="Chromosome 2"/>
</dbReference>
<evidence type="ECO:0000259" key="1">
    <source>
        <dbReference type="PROSITE" id="PS50263"/>
    </source>
</evidence>
<reference evidence="2 3" key="1">
    <citation type="journal article" date="2011" name="Proc. Natl. Acad. Sci. U.S.A.">
        <title>Evolutionary erosion of yeast sex chromosomes by mating-type switching accidents.</title>
        <authorList>
            <person name="Gordon J.L."/>
            <person name="Armisen D."/>
            <person name="Proux-Wera E."/>
            <person name="Oheigeartaigh S.S."/>
            <person name="Byrne K.P."/>
            <person name="Wolfe K.H."/>
        </authorList>
    </citation>
    <scope>NUCLEOTIDE SEQUENCE [LARGE SCALE GENOMIC DNA]</scope>
    <source>
        <strain evidence="3">ATCC MYA-139 / BCRC 22969 / CBS 8797 / CCRC 22969 / KCTC 17520 / NBRC 10181 / NCYC 3082</strain>
    </source>
</reference>
<reference evidence="3" key="2">
    <citation type="submission" date="2012-08" db="EMBL/GenBank/DDBJ databases">
        <title>Genome sequence of Kazachstania naganishii.</title>
        <authorList>
            <person name="Gordon J.L."/>
            <person name="Armisen D."/>
            <person name="Proux-Wera E."/>
            <person name="OhEigeartaigh S.S."/>
            <person name="Byrne K.P."/>
            <person name="Wolfe K.H."/>
        </authorList>
    </citation>
    <scope>NUCLEOTIDE SEQUENCE [LARGE SCALE GENOMIC DNA]</scope>
    <source>
        <strain evidence="3">ATCC MYA-139 / BCRC 22969 / CBS 8797 / CCRC 22969 / KCTC 17520 / NBRC 10181 / NCYC 3082</strain>
    </source>
</reference>
<dbReference type="HOGENOM" id="CLU_009854_1_1_1"/>
<dbReference type="eggNOG" id="ENOG502QVBD">
    <property type="taxonomic scope" value="Eukaryota"/>
</dbReference>
<dbReference type="KEGG" id="kng:KNAG_0B00210"/>
<keyword evidence="3" id="KW-1185">Reference proteome</keyword>
<feature type="domain" description="CN hydrolase" evidence="1">
    <location>
        <begin position="9"/>
        <end position="420"/>
    </location>
</feature>
<dbReference type="InterPro" id="IPR039703">
    <property type="entry name" value="Nta1"/>
</dbReference>
<dbReference type="PANTHER" id="PTHR11750:SF26">
    <property type="entry name" value="PROTEIN N-TERMINAL AMIDASE"/>
    <property type="match status" value="1"/>
</dbReference>